<dbReference type="Pfam" id="PF13578">
    <property type="entry name" value="Methyltransf_24"/>
    <property type="match status" value="1"/>
</dbReference>
<sequence>MITKCFYDSTRYPEYHQLKEYKKKLLANKKELEITDLGAGSKVSENKTRAISSIAKHSGTTLKRAKLLFRLSKYFQSKQILELGTSLGIATQALHLGNPEATITSIEGCPNISHTAKVQLGDLTQLNLLIGDFDSRLDTLKQNNFDLVFFDGNHNKEATLRYFEKLLPKTHNNTIFIFDDIYWSEDMTQAWEIIKAHPKVTVTVDTFFWGLVFFRKEQVREDFVVRL</sequence>
<reference evidence="1" key="1">
    <citation type="journal article" date="2014" name="Int. J. Syst. Evol. Microbiol.">
        <title>Complete genome sequence of Corynebacterium casei LMG S-19264T (=DSM 44701T), isolated from a smear-ripened cheese.</title>
        <authorList>
            <consortium name="US DOE Joint Genome Institute (JGI-PGF)"/>
            <person name="Walter F."/>
            <person name="Albersmeier A."/>
            <person name="Kalinowski J."/>
            <person name="Ruckert C."/>
        </authorList>
    </citation>
    <scope>NUCLEOTIDE SEQUENCE</scope>
    <source>
        <strain evidence="1">CGMCC 1.12751</strain>
    </source>
</reference>
<reference evidence="1" key="2">
    <citation type="submission" date="2020-09" db="EMBL/GenBank/DDBJ databases">
        <authorList>
            <person name="Sun Q."/>
            <person name="Zhou Y."/>
        </authorList>
    </citation>
    <scope>NUCLEOTIDE SEQUENCE</scope>
    <source>
        <strain evidence="1">CGMCC 1.12751</strain>
    </source>
</reference>
<protein>
    <submittedName>
        <fullName evidence="1">O-methyltransferase</fullName>
    </submittedName>
</protein>
<dbReference type="AlphaFoldDB" id="A0A917LRH5"/>
<dbReference type="Proteomes" id="UP000625976">
    <property type="component" value="Unassembled WGS sequence"/>
</dbReference>
<evidence type="ECO:0000313" key="2">
    <source>
        <dbReference type="Proteomes" id="UP000625976"/>
    </source>
</evidence>
<dbReference type="Gene3D" id="3.40.50.150">
    <property type="entry name" value="Vaccinia Virus protein VP39"/>
    <property type="match status" value="1"/>
</dbReference>
<dbReference type="SUPFAM" id="SSF53335">
    <property type="entry name" value="S-adenosyl-L-methionine-dependent methyltransferases"/>
    <property type="match status" value="1"/>
</dbReference>
<name>A0A917LRH5_9FLAO</name>
<dbReference type="InterPro" id="IPR029063">
    <property type="entry name" value="SAM-dependent_MTases_sf"/>
</dbReference>
<proteinExistence type="predicted"/>
<evidence type="ECO:0000313" key="1">
    <source>
        <dbReference type="EMBL" id="GGG53352.1"/>
    </source>
</evidence>
<accession>A0A917LRH5</accession>
<keyword evidence="2" id="KW-1185">Reference proteome</keyword>
<gene>
    <name evidence="1" type="ORF">GCM10010976_25430</name>
</gene>
<comment type="caution">
    <text evidence="1">The sequence shown here is derived from an EMBL/GenBank/DDBJ whole genome shotgun (WGS) entry which is preliminary data.</text>
</comment>
<organism evidence="1 2">
    <name type="scientific">Bizionia arctica</name>
    <dbReference type="NCBI Taxonomy" id="1495645"/>
    <lineage>
        <taxon>Bacteria</taxon>
        <taxon>Pseudomonadati</taxon>
        <taxon>Bacteroidota</taxon>
        <taxon>Flavobacteriia</taxon>
        <taxon>Flavobacteriales</taxon>
        <taxon>Flavobacteriaceae</taxon>
        <taxon>Bizionia</taxon>
    </lineage>
</organism>
<dbReference type="EMBL" id="BMFQ01000003">
    <property type="protein sequence ID" value="GGG53352.1"/>
    <property type="molecule type" value="Genomic_DNA"/>
</dbReference>